<name>A0A1P8QR05_METEX</name>
<organism evidence="1 2">
    <name type="scientific">Methylorubrum extorquens</name>
    <name type="common">Methylobacterium dichloromethanicum</name>
    <name type="synonym">Methylobacterium extorquens</name>
    <dbReference type="NCBI Taxonomy" id="408"/>
    <lineage>
        <taxon>Bacteria</taxon>
        <taxon>Pseudomonadati</taxon>
        <taxon>Pseudomonadota</taxon>
        <taxon>Alphaproteobacteria</taxon>
        <taxon>Hyphomicrobiales</taxon>
        <taxon>Methylobacteriaceae</taxon>
        <taxon>Methylorubrum</taxon>
    </lineage>
</organism>
<protein>
    <submittedName>
        <fullName evidence="1">Uncharacterized protein</fullName>
    </submittedName>
</protein>
<evidence type="ECO:0000313" key="1">
    <source>
        <dbReference type="EMBL" id="SOR28655.1"/>
    </source>
</evidence>
<accession>A0A1P8QR05</accession>
<gene>
    <name evidence="1" type="ORF">TK0001_2053</name>
</gene>
<dbReference type="AlphaFoldDB" id="A0A1P8QR05"/>
<dbReference type="Proteomes" id="UP000233769">
    <property type="component" value="Chromosome tk0001"/>
</dbReference>
<sequence length="97" mass="10697">MIGRHKIETLIILQPVTLDTGSSDQDGRLVLANGRVVAILVRLDASRHDGMEGWFLEVGLGHLRDLRPAPFDSLEAATRWLRQHLRGATVSTEGKTS</sequence>
<dbReference type="EMBL" id="LT962688">
    <property type="protein sequence ID" value="SOR28655.1"/>
    <property type="molecule type" value="Genomic_DNA"/>
</dbReference>
<dbReference type="GeneID" id="72987442"/>
<dbReference type="RefSeq" id="WP_012778900.1">
    <property type="nucleotide sequence ID" value="NZ_CP019322.1"/>
</dbReference>
<proteinExistence type="predicted"/>
<evidence type="ECO:0000313" key="2">
    <source>
        <dbReference type="Proteomes" id="UP000233769"/>
    </source>
</evidence>
<reference evidence="2" key="1">
    <citation type="submission" date="2017-10" db="EMBL/GenBank/DDBJ databases">
        <authorList>
            <person name="Regsiter A."/>
            <person name="William W."/>
        </authorList>
    </citation>
    <scope>NUCLEOTIDE SEQUENCE [LARGE SCALE GENOMIC DNA]</scope>
</reference>